<dbReference type="RefSeq" id="WP_179242649.1">
    <property type="nucleotide sequence ID" value="NZ_CP058595.1"/>
</dbReference>
<dbReference type="Proteomes" id="UP000509302">
    <property type="component" value="Chromosome"/>
</dbReference>
<evidence type="ECO:0008006" key="3">
    <source>
        <dbReference type="Google" id="ProtNLM"/>
    </source>
</evidence>
<name>A0A7H9ASF2_9FLAO</name>
<protein>
    <recommendedName>
        <fullName evidence="3">Class I SAM-dependent methyltransferase</fullName>
    </recommendedName>
</protein>
<dbReference type="KEGG" id="cagg:HYG79_13770"/>
<organism evidence="1 2">
    <name type="scientific">Costertonia aggregata</name>
    <dbReference type="NCBI Taxonomy" id="343403"/>
    <lineage>
        <taxon>Bacteria</taxon>
        <taxon>Pseudomonadati</taxon>
        <taxon>Bacteroidota</taxon>
        <taxon>Flavobacteriia</taxon>
        <taxon>Flavobacteriales</taxon>
        <taxon>Flavobacteriaceae</taxon>
        <taxon>Costertonia</taxon>
    </lineage>
</organism>
<reference evidence="1 2" key="1">
    <citation type="journal article" date="2006" name="Int. J. Syst. Evol. Microbiol.">
        <title>Costertonia aggregata gen. nov., sp. nov., a mesophilic marine bacterium of the family Flavobacteriaceae, isolated from a mature biofilm.</title>
        <authorList>
            <person name="Kwon K.K."/>
            <person name="Lee Y.K."/>
            <person name="Lee H.K."/>
        </authorList>
    </citation>
    <scope>NUCLEOTIDE SEQUENCE [LARGE SCALE GENOMIC DNA]</scope>
    <source>
        <strain evidence="1 2">KCCM 42265</strain>
    </source>
</reference>
<proteinExistence type="predicted"/>
<evidence type="ECO:0000313" key="1">
    <source>
        <dbReference type="EMBL" id="QLG46370.1"/>
    </source>
</evidence>
<dbReference type="EMBL" id="CP058595">
    <property type="protein sequence ID" value="QLG46370.1"/>
    <property type="molecule type" value="Genomic_DNA"/>
</dbReference>
<evidence type="ECO:0000313" key="2">
    <source>
        <dbReference type="Proteomes" id="UP000509302"/>
    </source>
</evidence>
<gene>
    <name evidence="1" type="ORF">HYG79_13770</name>
</gene>
<keyword evidence="2" id="KW-1185">Reference proteome</keyword>
<sequence length="168" mass="19823">MSKLFKIYQYLKFNFSATNQHGVHSPFVYSFLTKCIYKKKKYSGNKTTNVLLKSIAYFKIESVYLPNGNNELEDEIASMFPKIKFGQQPFDLIYLNDPEQDIFKCVGTFQGLNDKSMIIIDDVHHSNKKAAWEKLKELQEVIVTIDFFYFGFVFFRKAQVKQHFKIRL</sequence>
<accession>A0A7H9ASF2</accession>
<dbReference type="AlphaFoldDB" id="A0A7H9ASF2"/>